<dbReference type="PATRIC" id="fig|1308866.3.peg.513"/>
<dbReference type="Gene3D" id="1.25.40.10">
    <property type="entry name" value="Tetratricopeptide repeat domain"/>
    <property type="match status" value="1"/>
</dbReference>
<dbReference type="EMBL" id="APML01000008">
    <property type="protein sequence ID" value="ENH97991.1"/>
    <property type="molecule type" value="Genomic_DNA"/>
</dbReference>
<keyword evidence="3" id="KW-1185">Reference proteome</keyword>
<proteinExistence type="predicted"/>
<gene>
    <name evidence="2" type="ORF">J416_02524</name>
</gene>
<accession>N4WY57</accession>
<protein>
    <submittedName>
        <fullName evidence="2">Uncharacterized protein</fullName>
    </submittedName>
</protein>
<comment type="caution">
    <text evidence="2">The sequence shown here is derived from an EMBL/GenBank/DDBJ whole genome shotgun (WGS) entry which is preliminary data.</text>
</comment>
<sequence>MTNIRLLINKKTMTMKAQRLTLHKQAKIVEAIDEGQQLYTILFYKNEFIQAKKTTAIKQDSFLRQAYQQGTTYDTNHPLVSALLSEDKTYRVISSNQLFEKLKGKYTPIEMLYVLSMLDNFLSHEKIQKLAKTVFYQQRRNGQVKKAFRTLINYLQIRPNDRFAKDMLHHIDFQRYKETYEQKDTLMANWTDPLYIEATNYRYDQPLAVLKTLANYFQQNERTFDELAIRYGMIRNYSLQDESSELERISQLIASLLNEEQQCQLWLTLLDDVTEPSYIINHIADCNGEQYLLPYFLDRKTSPQSLDHQLIETAIRKTDAKTLLDLQDQLWSTIHDTYRDQSSQLESIFKLLIQKLLPYVTPNQLMQEIGAYELPIVQRLTHMQELEDNPDKQFQLGMIYFELELYDAAISCFEWEMELSPTDSQPLQYLHKAHLAKGDSKTAENYKQLLINLQSRAASS</sequence>
<feature type="repeat" description="TPR" evidence="1">
    <location>
        <begin position="390"/>
        <end position="423"/>
    </location>
</feature>
<dbReference type="InterPro" id="IPR019734">
    <property type="entry name" value="TPR_rpt"/>
</dbReference>
<evidence type="ECO:0000313" key="3">
    <source>
        <dbReference type="Proteomes" id="UP000012283"/>
    </source>
</evidence>
<keyword evidence="1" id="KW-0802">TPR repeat</keyword>
<organism evidence="2 3">
    <name type="scientific">Gracilibacillus halophilus YIM-C55.5</name>
    <dbReference type="NCBI Taxonomy" id="1308866"/>
    <lineage>
        <taxon>Bacteria</taxon>
        <taxon>Bacillati</taxon>
        <taxon>Bacillota</taxon>
        <taxon>Bacilli</taxon>
        <taxon>Bacillales</taxon>
        <taxon>Bacillaceae</taxon>
        <taxon>Gracilibacillus</taxon>
    </lineage>
</organism>
<evidence type="ECO:0000313" key="2">
    <source>
        <dbReference type="EMBL" id="ENH97991.1"/>
    </source>
</evidence>
<dbReference type="PROSITE" id="PS50005">
    <property type="entry name" value="TPR"/>
    <property type="match status" value="1"/>
</dbReference>
<dbReference type="OrthoDB" id="2676051at2"/>
<evidence type="ECO:0000256" key="1">
    <source>
        <dbReference type="PROSITE-ProRule" id="PRU00339"/>
    </source>
</evidence>
<dbReference type="Proteomes" id="UP000012283">
    <property type="component" value="Unassembled WGS sequence"/>
</dbReference>
<dbReference type="AlphaFoldDB" id="N4WY57"/>
<reference evidence="2 3" key="1">
    <citation type="submission" date="2013-03" db="EMBL/GenBank/DDBJ databases">
        <title>Draft genome sequence of Gracibacillus halophilus YIM-C55.5, a moderately halophilic and thermophilic organism from the Xiaochaidamu salt lake.</title>
        <authorList>
            <person name="Sugumar T."/>
            <person name="Polireddy D.R."/>
            <person name="Antony A."/>
            <person name="Madhava Y.R."/>
            <person name="Sivakumar N."/>
        </authorList>
    </citation>
    <scope>NUCLEOTIDE SEQUENCE [LARGE SCALE GENOMIC DNA]</scope>
    <source>
        <strain evidence="2 3">YIM-C55.5</strain>
    </source>
</reference>
<dbReference type="SUPFAM" id="SSF48452">
    <property type="entry name" value="TPR-like"/>
    <property type="match status" value="1"/>
</dbReference>
<dbReference type="eggNOG" id="COG3071">
    <property type="taxonomic scope" value="Bacteria"/>
</dbReference>
<dbReference type="STRING" id="1308866.J416_02524"/>
<dbReference type="RefSeq" id="WP_003463997.1">
    <property type="nucleotide sequence ID" value="NZ_APML01000008.1"/>
</dbReference>
<name>N4WY57_9BACI</name>
<dbReference type="InterPro" id="IPR011990">
    <property type="entry name" value="TPR-like_helical_dom_sf"/>
</dbReference>